<evidence type="ECO:0000313" key="3">
    <source>
        <dbReference type="Proteomes" id="UP000235116"/>
    </source>
</evidence>
<evidence type="ECO:0008006" key="4">
    <source>
        <dbReference type="Google" id="ProtNLM"/>
    </source>
</evidence>
<gene>
    <name evidence="2" type="ORF">Kalk_19095</name>
</gene>
<dbReference type="Proteomes" id="UP000235116">
    <property type="component" value="Chromosome"/>
</dbReference>
<accession>A0A2K9LQ41</accession>
<proteinExistence type="predicted"/>
<dbReference type="AlphaFoldDB" id="A0A2K9LQ41"/>
<reference evidence="3" key="1">
    <citation type="submission" date="2017-08" db="EMBL/GenBank/DDBJ databases">
        <title>Direct submision.</title>
        <authorList>
            <person name="Kim S.-J."/>
            <person name="Rhee S.-K."/>
        </authorList>
    </citation>
    <scope>NUCLEOTIDE SEQUENCE [LARGE SCALE GENOMIC DNA]</scope>
    <source>
        <strain evidence="3">GI5</strain>
    </source>
</reference>
<evidence type="ECO:0000256" key="1">
    <source>
        <dbReference type="SAM" id="Phobius"/>
    </source>
</evidence>
<keyword evidence="1" id="KW-1133">Transmembrane helix</keyword>
<name>A0A2K9LQ41_9GAMM</name>
<dbReference type="KEGG" id="kak:Kalk_19095"/>
<sequence length="205" mass="23895">MSDQTQSPIVTLKENRFPLFSLVLVILAFCLTAYVVFLNYEMTKVTGAQLLRAQQMQERAQSKFLDQYSTFLFQQAQSARFERTFEVRQKHYSDFMGALSDAWGSVGRKDGKGLENALHQLAKSYYALEPFLDAGSRHYMQKRIAIFHNLAKQLMGYEKERRGIIMEDKTTMDRMIQDFQEFLYPLLFEPLDKKEEGREGDEAGR</sequence>
<keyword evidence="1" id="KW-0812">Transmembrane</keyword>
<organism evidence="2 3">
    <name type="scientific">Ketobacter alkanivorans</name>
    <dbReference type="NCBI Taxonomy" id="1917421"/>
    <lineage>
        <taxon>Bacteria</taxon>
        <taxon>Pseudomonadati</taxon>
        <taxon>Pseudomonadota</taxon>
        <taxon>Gammaproteobacteria</taxon>
        <taxon>Pseudomonadales</taxon>
        <taxon>Ketobacteraceae</taxon>
        <taxon>Ketobacter</taxon>
    </lineage>
</organism>
<dbReference type="EMBL" id="CP022684">
    <property type="protein sequence ID" value="AUM14403.1"/>
    <property type="molecule type" value="Genomic_DNA"/>
</dbReference>
<feature type="transmembrane region" description="Helical" evidence="1">
    <location>
        <begin position="20"/>
        <end position="40"/>
    </location>
</feature>
<dbReference type="RefSeq" id="WP_101895777.1">
    <property type="nucleotide sequence ID" value="NZ_CP022684.1"/>
</dbReference>
<protein>
    <recommendedName>
        <fullName evidence="4">Chemotaxis methyl-accepting receptor HlyB-like 4HB MCP domain-containing protein</fullName>
    </recommendedName>
</protein>
<evidence type="ECO:0000313" key="2">
    <source>
        <dbReference type="EMBL" id="AUM14403.1"/>
    </source>
</evidence>
<keyword evidence="3" id="KW-1185">Reference proteome</keyword>
<dbReference type="OrthoDB" id="9808275at2"/>
<keyword evidence="1" id="KW-0472">Membrane</keyword>